<dbReference type="InterPro" id="IPR023210">
    <property type="entry name" value="NADP_OxRdtase_dom"/>
</dbReference>
<protein>
    <submittedName>
        <fullName evidence="2">Aldo/keto reductase family protein</fullName>
    </submittedName>
</protein>
<accession>D4N737</accession>
<organism evidence="2">
    <name type="scientific">uncultured crenarchaeote 57a5</name>
    <dbReference type="NCBI Taxonomy" id="684058"/>
    <lineage>
        <taxon>Archaea</taxon>
        <taxon>Thermoproteota</taxon>
        <taxon>environmental samples</taxon>
    </lineage>
</organism>
<proteinExistence type="predicted"/>
<dbReference type="PANTHER" id="PTHR42686">
    <property type="entry name" value="GH17980P-RELATED"/>
    <property type="match status" value="1"/>
</dbReference>
<dbReference type="InterPro" id="IPR036812">
    <property type="entry name" value="NAD(P)_OxRdtase_dom_sf"/>
</dbReference>
<dbReference type="GO" id="GO:0005829">
    <property type="term" value="C:cytosol"/>
    <property type="evidence" value="ECO:0007669"/>
    <property type="project" value="TreeGrafter"/>
</dbReference>
<reference evidence="2" key="1">
    <citation type="journal article" date="2010" name="Environ. Microbiol.">
        <title>Homologues of nitrite reductases in ammonia-oxidizing archaea: diversity and genomic context.</title>
        <authorList>
            <person name="Bartossek R."/>
            <person name="Nicol G.W."/>
            <person name="Lanzen A."/>
            <person name="Klenk H.P."/>
            <person name="Schleper C."/>
        </authorList>
    </citation>
    <scope>NUCLEOTIDE SEQUENCE</scope>
</reference>
<gene>
    <name evidence="2" type="ORF">57a5orf30</name>
</gene>
<sequence length="385" mass="43816">MDSSTSKSLVSEYSPIHGFATPEGTHKFKINAIKNGIAKSHFRSFNNLNFSSLGMGTYLGQITSEDDHDMENAIYECVKSGAMNVIDTAINYRSMKSEKNIGNAMKKLIDEGIVSRDQVFISTKNGYITNDGDYPTIDVLEYMHKMFISQGIIDSKDISSGYNVLNPNYIRKCIDRSLTNMQLDTIDLVYVHNAYESWVEDITRSDFDEMIRRVFQVYEEYRSKNKIKFYGMATWTCFRLPKNDTGYLSLEDMVRIAKDVGGKDHGFRFIQLPYNLAYTEAYLLKNQSVDGETELSILEACNRLKIGVFTSVPLLQTKLFSATIPDYMGYNNQLLKIIQITRSTPNILAPLIGQKKLQHVKENIDLAKVAPLNNSEFNDAIKIFK</sequence>
<dbReference type="CDD" id="cd19099">
    <property type="entry name" value="AKR_unchar"/>
    <property type="match status" value="1"/>
</dbReference>
<evidence type="ECO:0000259" key="1">
    <source>
        <dbReference type="Pfam" id="PF00248"/>
    </source>
</evidence>
<name>D4N737_9CREN</name>
<evidence type="ECO:0000313" key="2">
    <source>
        <dbReference type="EMBL" id="ACY24523.1"/>
    </source>
</evidence>
<feature type="domain" description="NADP-dependent oxidoreductase" evidence="1">
    <location>
        <begin position="53"/>
        <end position="236"/>
    </location>
</feature>
<dbReference type="SUPFAM" id="SSF51430">
    <property type="entry name" value="NAD(P)-linked oxidoreductase"/>
    <property type="match status" value="1"/>
</dbReference>
<dbReference type="AlphaFoldDB" id="D4N737"/>
<dbReference type="Gene3D" id="3.20.20.100">
    <property type="entry name" value="NADP-dependent oxidoreductase domain"/>
    <property type="match status" value="1"/>
</dbReference>
<dbReference type="GO" id="GO:0016491">
    <property type="term" value="F:oxidoreductase activity"/>
    <property type="evidence" value="ECO:0007669"/>
    <property type="project" value="InterPro"/>
</dbReference>
<dbReference type="EMBL" id="GU059107">
    <property type="protein sequence ID" value="ACY24523.1"/>
    <property type="molecule type" value="Genomic_DNA"/>
</dbReference>
<dbReference type="PANTHER" id="PTHR42686:SF1">
    <property type="entry name" value="GH17980P-RELATED"/>
    <property type="match status" value="1"/>
</dbReference>
<dbReference type="InterPro" id="IPR020471">
    <property type="entry name" value="AKR"/>
</dbReference>
<dbReference type="Pfam" id="PF00248">
    <property type="entry name" value="Aldo_ket_red"/>
    <property type="match status" value="1"/>
</dbReference>